<feature type="compositionally biased region" description="Basic residues" evidence="1">
    <location>
        <begin position="52"/>
        <end position="68"/>
    </location>
</feature>
<dbReference type="AlphaFoldDB" id="A0A9N9CDM4"/>
<sequence length="371" mass="42155">MCIKTNNETRCIRAITTNKTIRRLRHGSGDQAEEYGSQDPEESDDDSQPVTTRRKPKKQISLSKKVKPTNRNDQAEKSTSSDLSKSHLKAKPLSLVSQSQSLPIGIESIRSSEVSSPEYNRPNTPPHRIVRNTYNQEIPINENILIMSAKNLASLDESKYLGEFIPLFVKYKESEKNNAFFCANDDVMDIRGESSVARFLSIDQFIKLLSKNQIEKLNYRKTGGTTENGIESFAKPIPDVNASDINEHHYSAEFGHRFFSRALQEFVDIDWKHGSPYKVVDGKNADLLARIWGTGEEIFVGEQAGPPNKPDLAKLSTDSFKLYREMRDCLNVRILRAMGKGDIDYNNRVVFGIFDYLYEIKMLIMWKGGIC</sequence>
<gene>
    <name evidence="2" type="ORF">AMORRO_LOCUS7658</name>
</gene>
<proteinExistence type="predicted"/>
<feature type="region of interest" description="Disordered" evidence="1">
    <location>
        <begin position="22"/>
        <end position="87"/>
    </location>
</feature>
<dbReference type="EMBL" id="CAJVPV010005933">
    <property type="protein sequence ID" value="CAG8598112.1"/>
    <property type="molecule type" value="Genomic_DNA"/>
</dbReference>
<dbReference type="Proteomes" id="UP000789342">
    <property type="component" value="Unassembled WGS sequence"/>
</dbReference>
<feature type="compositionally biased region" description="Polar residues" evidence="1">
    <location>
        <begin position="69"/>
        <end position="83"/>
    </location>
</feature>
<evidence type="ECO:0000313" key="3">
    <source>
        <dbReference type="Proteomes" id="UP000789342"/>
    </source>
</evidence>
<keyword evidence="3" id="KW-1185">Reference proteome</keyword>
<evidence type="ECO:0000313" key="2">
    <source>
        <dbReference type="EMBL" id="CAG8598112.1"/>
    </source>
</evidence>
<accession>A0A9N9CDM4</accession>
<dbReference type="OrthoDB" id="2344764at2759"/>
<organism evidence="2 3">
    <name type="scientific">Acaulospora morrowiae</name>
    <dbReference type="NCBI Taxonomy" id="94023"/>
    <lineage>
        <taxon>Eukaryota</taxon>
        <taxon>Fungi</taxon>
        <taxon>Fungi incertae sedis</taxon>
        <taxon>Mucoromycota</taxon>
        <taxon>Glomeromycotina</taxon>
        <taxon>Glomeromycetes</taxon>
        <taxon>Diversisporales</taxon>
        <taxon>Acaulosporaceae</taxon>
        <taxon>Acaulospora</taxon>
    </lineage>
</organism>
<evidence type="ECO:0000256" key="1">
    <source>
        <dbReference type="SAM" id="MobiDB-lite"/>
    </source>
</evidence>
<name>A0A9N9CDM4_9GLOM</name>
<comment type="caution">
    <text evidence="2">The sequence shown here is derived from an EMBL/GenBank/DDBJ whole genome shotgun (WGS) entry which is preliminary data.</text>
</comment>
<protein>
    <submittedName>
        <fullName evidence="2">179_t:CDS:1</fullName>
    </submittedName>
</protein>
<reference evidence="2" key="1">
    <citation type="submission" date="2021-06" db="EMBL/GenBank/DDBJ databases">
        <authorList>
            <person name="Kallberg Y."/>
            <person name="Tangrot J."/>
            <person name="Rosling A."/>
        </authorList>
    </citation>
    <scope>NUCLEOTIDE SEQUENCE</scope>
    <source>
        <strain evidence="2">CL551</strain>
    </source>
</reference>